<organism evidence="1 2">
    <name type="scientific">Treponema rectale</name>
    <dbReference type="NCBI Taxonomy" id="744512"/>
    <lineage>
        <taxon>Bacteria</taxon>
        <taxon>Pseudomonadati</taxon>
        <taxon>Spirochaetota</taxon>
        <taxon>Spirochaetia</taxon>
        <taxon>Spirochaetales</taxon>
        <taxon>Treponemataceae</taxon>
        <taxon>Treponema</taxon>
    </lineage>
</organism>
<dbReference type="Proteomes" id="UP000578697">
    <property type="component" value="Unassembled WGS sequence"/>
</dbReference>
<comment type="caution">
    <text evidence="1">The sequence shown here is derived from an EMBL/GenBank/DDBJ whole genome shotgun (WGS) entry which is preliminary data.</text>
</comment>
<protein>
    <recommendedName>
        <fullName evidence="3">HD domain-containing protein</fullName>
    </recommendedName>
</protein>
<dbReference type="RefSeq" id="WP_184653052.1">
    <property type="nucleotide sequence ID" value="NZ_JACHFR010000003.1"/>
</dbReference>
<gene>
    <name evidence="1" type="ORF">HNP77_002013</name>
</gene>
<sequence>MKEELDLLKSQIHSLIEIFETSECIRGPKNFDISKVKECYFKMAEFIMSDSGECSSLKEYLAATDFFKAPASTKFHGNWDSGLCVHTLMVTLQALRFAVPVAESFLSSPLASVPGSTFPYTAEDVFLSAVCHDFCKVGSYKVEFHNTKDINGNWTKKPVFKVKPEMRNLGHGNESVLIMLKTVPSMINRRNVIEAVSRHMGFSDLSELERLNYSNFLQNPLVLLLQLADQSAAAWWDC</sequence>
<reference evidence="1 2" key="1">
    <citation type="submission" date="2020-08" db="EMBL/GenBank/DDBJ databases">
        <title>Genomic Encyclopedia of Type Strains, Phase IV (KMG-IV): sequencing the most valuable type-strain genomes for metagenomic binning, comparative biology and taxonomic classification.</title>
        <authorList>
            <person name="Goeker M."/>
        </authorList>
    </citation>
    <scope>NUCLEOTIDE SEQUENCE [LARGE SCALE GENOMIC DNA]</scope>
    <source>
        <strain evidence="1 2">DSM 103679</strain>
    </source>
</reference>
<keyword evidence="2" id="KW-1185">Reference proteome</keyword>
<evidence type="ECO:0000313" key="1">
    <source>
        <dbReference type="EMBL" id="MBB5219631.1"/>
    </source>
</evidence>
<name>A0A840SJT6_9SPIR</name>
<evidence type="ECO:0000313" key="2">
    <source>
        <dbReference type="Proteomes" id="UP000578697"/>
    </source>
</evidence>
<dbReference type="AlphaFoldDB" id="A0A840SJT6"/>
<dbReference type="EMBL" id="JACHFR010000003">
    <property type="protein sequence ID" value="MBB5219631.1"/>
    <property type="molecule type" value="Genomic_DNA"/>
</dbReference>
<evidence type="ECO:0008006" key="3">
    <source>
        <dbReference type="Google" id="ProtNLM"/>
    </source>
</evidence>
<accession>A0A840SJT6</accession>
<proteinExistence type="predicted"/>